<dbReference type="AlphaFoldDB" id="A0ABD1F681"/>
<organism evidence="3 4">
    <name type="scientific">Hypothenemus hampei</name>
    <name type="common">Coffee berry borer</name>
    <dbReference type="NCBI Taxonomy" id="57062"/>
    <lineage>
        <taxon>Eukaryota</taxon>
        <taxon>Metazoa</taxon>
        <taxon>Ecdysozoa</taxon>
        <taxon>Arthropoda</taxon>
        <taxon>Hexapoda</taxon>
        <taxon>Insecta</taxon>
        <taxon>Pterygota</taxon>
        <taxon>Neoptera</taxon>
        <taxon>Endopterygota</taxon>
        <taxon>Coleoptera</taxon>
        <taxon>Polyphaga</taxon>
        <taxon>Cucujiformia</taxon>
        <taxon>Curculionidae</taxon>
        <taxon>Scolytinae</taxon>
        <taxon>Hypothenemus</taxon>
    </lineage>
</organism>
<evidence type="ECO:0000313" key="4">
    <source>
        <dbReference type="Proteomes" id="UP001566132"/>
    </source>
</evidence>
<feature type="coiled-coil region" evidence="1">
    <location>
        <begin position="589"/>
        <end position="656"/>
    </location>
</feature>
<evidence type="ECO:0000256" key="2">
    <source>
        <dbReference type="SAM" id="MobiDB-lite"/>
    </source>
</evidence>
<dbReference type="Proteomes" id="UP001566132">
    <property type="component" value="Unassembled WGS sequence"/>
</dbReference>
<feature type="compositionally biased region" description="Basic residues" evidence="2">
    <location>
        <begin position="47"/>
        <end position="58"/>
    </location>
</feature>
<proteinExistence type="predicted"/>
<evidence type="ECO:0000256" key="1">
    <source>
        <dbReference type="SAM" id="Coils"/>
    </source>
</evidence>
<keyword evidence="4" id="KW-1185">Reference proteome</keyword>
<feature type="coiled-coil region" evidence="1">
    <location>
        <begin position="734"/>
        <end position="796"/>
    </location>
</feature>
<feature type="coiled-coil region" evidence="1">
    <location>
        <begin position="280"/>
        <end position="402"/>
    </location>
</feature>
<name>A0ABD1F681_HYPHA</name>
<evidence type="ECO:0000313" key="3">
    <source>
        <dbReference type="EMBL" id="KAL1513111.1"/>
    </source>
</evidence>
<protein>
    <submittedName>
        <fullName evidence="3">Uncharacterized protein</fullName>
    </submittedName>
</protein>
<feature type="compositionally biased region" description="Low complexity" evidence="2">
    <location>
        <begin position="86"/>
        <end position="102"/>
    </location>
</feature>
<keyword evidence="1" id="KW-0175">Coiled coil</keyword>
<feature type="region of interest" description="Disordered" evidence="2">
    <location>
        <begin position="47"/>
        <end position="105"/>
    </location>
</feature>
<dbReference type="EMBL" id="JBDJPC010000002">
    <property type="protein sequence ID" value="KAL1513111.1"/>
    <property type="molecule type" value="Genomic_DNA"/>
</dbReference>
<sequence length="809" mass="94098">MTTPKMDNSLISSDTIESLANFDANEREMSRSSYSAASSSEVFPSYIHKKHPNSRPHSAKLPNIQSSVHSSNIPLPTKTSGPVKPRSNSRCSSISGSRTGIGKVNNNAVNDKHTLEVQFINKNKVYLQLKNEIMGKQKVLLDNYLKLKEIKQKLEHYGKVMNLDEIKLVRYKDINGTIFTSEGGGEQIPQNVLMEMKRSIEEIPNTLVEVCKNLLSRRAAIVDLLENVIKSDIDISEVANRMESLKTEGIQLKQSLDAVIKEHQVKISDLITKWQELLSMQQSNKEVFDLKKNLKDQQRLTQETKTELTELKKTMEDKKSVYDKSMAELKGTIKTLGDQITVLQQQINEEKKKNYEISTKVYKKGEANKLTELKLKEMESARRALETENATLKQKVKNFEDMQKRQGSQWEKEKKDLIKKFKEQEILLEQSSVDKSQTQSTLVAIEESKIYKPMPTEEVERTIDSLKEELLRTQNELEEVIAQRDNAMEKCATFEGYVARMGLECKETMNKVTTSIEWGQNQPNTNALEVENYIHDIAKDVKIRELEDKVRKLEAEQIYHLEQRRLMDEIQHSEPTETEQQLTKQQECIMRYQMLLEDSENKLKQKSTEVANLRSEIRQLKVRQEALEEQNYNCPTEELKKMVEEGRQKLQDLMRRSIDSEQKLEHFTHVIEKQTQQMSEMENLLRYRENMAGVLKASRDELILEKESLTRYSQEMRTVLAEVTKEGKMKDRLIKELQEKIDLRERQVGKLEKEVRELETNLMFTNEKRFKLQETISSMEKELQSTKAHAKQLSDINSHNVRPKFLKPF</sequence>
<accession>A0ABD1F681</accession>
<comment type="caution">
    <text evidence="3">The sequence shown here is derived from an EMBL/GenBank/DDBJ whole genome shotgun (WGS) entry which is preliminary data.</text>
</comment>
<feature type="coiled-coil region" evidence="1">
    <location>
        <begin position="456"/>
        <end position="490"/>
    </location>
</feature>
<feature type="compositionally biased region" description="Polar residues" evidence="2">
    <location>
        <begin position="63"/>
        <end position="80"/>
    </location>
</feature>
<reference evidence="3 4" key="1">
    <citation type="submission" date="2024-05" db="EMBL/GenBank/DDBJ databases">
        <title>Genetic variation in Jamaican populations of the coffee berry borer (Hypothenemus hampei).</title>
        <authorList>
            <person name="Errbii M."/>
            <person name="Myrie A."/>
        </authorList>
    </citation>
    <scope>NUCLEOTIDE SEQUENCE [LARGE SCALE GENOMIC DNA]</scope>
    <source>
        <strain evidence="3">JA-Hopewell-2020-01-JO</strain>
        <tissue evidence="3">Whole body</tissue>
    </source>
</reference>
<gene>
    <name evidence="3" type="ORF">ABEB36_002573</name>
</gene>